<keyword evidence="3" id="KW-0274">FAD</keyword>
<sequence length="517" mass="57715">MRSDIPAPDILIIGSGIGGATMAAALAPTGASILILEAGKQIIDSPHNSDQVSIFQHNYFKPDEEWFDQNMKPFRPGNYYNIGGNSKFYGAVLARYRKEDFEEMQHLDGVSPAWPFAYNILEPWYSKAEQLYQVRGNFAEDPSEPHHSLAYPYPPIPDEPCISSVRDKLIALGLKPYSLPLGVDIDQWRKTRNTPWDAHPHFFEGKMDAETAALSQALKYGNVQIQTESKVVRLNACQTTGKITDVEFICQGVHQKIKSPLVILSAGAIHSAVLLLRSSSDHYPAGLANSSDMVGRNFMNHNASALIAFSPTFNNDSFYQKTFGLNDFYLSDPELSCPLGNIQLLGRVSENILKSSLQRVPKCALRYLSKHSIDFYAMSEDLPERDNRVMIEGDKIILKWKRNNWRSHMLLVKRMKKALKSCGFPLVFSKPFDKRTPSHQCGTVRMGVDPKLSPLDPFCRAWNHDNLFVVDASFMPTSAAVNPSLTIAAQALRVADEIIRSERLASVTSMENSVGTG</sequence>
<name>A0A4R1N4K3_9GAMM</name>
<evidence type="ECO:0000256" key="1">
    <source>
        <dbReference type="ARBA" id="ARBA00010790"/>
    </source>
</evidence>
<dbReference type="GO" id="GO:0016614">
    <property type="term" value="F:oxidoreductase activity, acting on CH-OH group of donors"/>
    <property type="evidence" value="ECO:0007669"/>
    <property type="project" value="InterPro"/>
</dbReference>
<comment type="similarity">
    <text evidence="1">Belongs to the GMC oxidoreductase family.</text>
</comment>
<dbReference type="InterPro" id="IPR007867">
    <property type="entry name" value="GMC_OxRtase_C"/>
</dbReference>
<organism evidence="7 8">
    <name type="scientific">Sodalis ligni</name>
    <dbReference type="NCBI Taxonomy" id="2697027"/>
    <lineage>
        <taxon>Bacteria</taxon>
        <taxon>Pseudomonadati</taxon>
        <taxon>Pseudomonadota</taxon>
        <taxon>Gammaproteobacteria</taxon>
        <taxon>Enterobacterales</taxon>
        <taxon>Bruguierivoracaceae</taxon>
        <taxon>Sodalis</taxon>
    </lineage>
</organism>
<reference evidence="7 8" key="1">
    <citation type="submission" date="2019-02" db="EMBL/GenBank/DDBJ databases">
        <title>Investigation of anaerobic lignin degradation for improved lignocellulosic biofuels.</title>
        <authorList>
            <person name="Deangelis K."/>
        </authorList>
    </citation>
    <scope>NUCLEOTIDE SEQUENCE [LARGE SCALE GENOMIC DNA]</scope>
    <source>
        <strain evidence="7 8">159R</strain>
    </source>
</reference>
<dbReference type="EMBL" id="SJOI01000001">
    <property type="protein sequence ID" value="TCL02104.1"/>
    <property type="molecule type" value="Genomic_DNA"/>
</dbReference>
<feature type="domain" description="Glucose-methanol-choline oxidoreductase N-terminal" evidence="5">
    <location>
        <begin position="205"/>
        <end position="302"/>
    </location>
</feature>
<evidence type="ECO:0000256" key="2">
    <source>
        <dbReference type="ARBA" id="ARBA00022630"/>
    </source>
</evidence>
<dbReference type="SUPFAM" id="SSF51905">
    <property type="entry name" value="FAD/NAD(P)-binding domain"/>
    <property type="match status" value="1"/>
</dbReference>
<comment type="caution">
    <text evidence="7">The sequence shown here is derived from an EMBL/GenBank/DDBJ whole genome shotgun (WGS) entry which is preliminary data.</text>
</comment>
<dbReference type="OrthoDB" id="9787779at2"/>
<evidence type="ECO:0000256" key="3">
    <source>
        <dbReference type="ARBA" id="ARBA00022827"/>
    </source>
</evidence>
<evidence type="ECO:0000259" key="5">
    <source>
        <dbReference type="Pfam" id="PF00732"/>
    </source>
</evidence>
<feature type="domain" description="Glucose-methanol-choline oxidoreductase C-terminal" evidence="6">
    <location>
        <begin position="436"/>
        <end position="491"/>
    </location>
</feature>
<protein>
    <submittedName>
        <fullName evidence="7">Choline dehydrogenase-like flavoprotein</fullName>
    </submittedName>
</protein>
<dbReference type="InterPro" id="IPR036188">
    <property type="entry name" value="FAD/NAD-bd_sf"/>
</dbReference>
<dbReference type="Proteomes" id="UP000294555">
    <property type="component" value="Unassembled WGS sequence"/>
</dbReference>
<dbReference type="Pfam" id="PF00732">
    <property type="entry name" value="GMC_oxred_N"/>
    <property type="match status" value="1"/>
</dbReference>
<dbReference type="Pfam" id="PF05199">
    <property type="entry name" value="GMC_oxred_C"/>
    <property type="match status" value="1"/>
</dbReference>
<accession>A0A4R1N4K3</accession>
<dbReference type="RefSeq" id="WP_132921079.1">
    <property type="nucleotide sequence ID" value="NZ_SJOI01000001.1"/>
</dbReference>
<proteinExistence type="inferred from homology"/>
<evidence type="ECO:0000313" key="8">
    <source>
        <dbReference type="Proteomes" id="UP000294555"/>
    </source>
</evidence>
<keyword evidence="8" id="KW-1185">Reference proteome</keyword>
<evidence type="ECO:0000256" key="4">
    <source>
        <dbReference type="ARBA" id="ARBA00023002"/>
    </source>
</evidence>
<evidence type="ECO:0000259" key="6">
    <source>
        <dbReference type="Pfam" id="PF05199"/>
    </source>
</evidence>
<dbReference type="AlphaFoldDB" id="A0A4R1N4K3"/>
<evidence type="ECO:0000313" key="7">
    <source>
        <dbReference type="EMBL" id="TCL02104.1"/>
    </source>
</evidence>
<keyword evidence="2" id="KW-0285">Flavoprotein</keyword>
<gene>
    <name evidence="7" type="ORF">EZJ58_0097</name>
</gene>
<dbReference type="Pfam" id="PF13450">
    <property type="entry name" value="NAD_binding_8"/>
    <property type="match status" value="1"/>
</dbReference>
<keyword evidence="4" id="KW-0560">Oxidoreductase</keyword>
<dbReference type="PANTHER" id="PTHR46056:SF12">
    <property type="entry name" value="LONG-CHAIN-ALCOHOL OXIDASE"/>
    <property type="match status" value="1"/>
</dbReference>
<dbReference type="Gene3D" id="3.50.50.60">
    <property type="entry name" value="FAD/NAD(P)-binding domain"/>
    <property type="match status" value="2"/>
</dbReference>
<dbReference type="GO" id="GO:0050660">
    <property type="term" value="F:flavin adenine dinucleotide binding"/>
    <property type="evidence" value="ECO:0007669"/>
    <property type="project" value="InterPro"/>
</dbReference>
<dbReference type="PANTHER" id="PTHR46056">
    <property type="entry name" value="LONG-CHAIN-ALCOHOL OXIDASE"/>
    <property type="match status" value="1"/>
</dbReference>
<dbReference type="InterPro" id="IPR000172">
    <property type="entry name" value="GMC_OxRdtase_N"/>
</dbReference>